<evidence type="ECO:0000313" key="2">
    <source>
        <dbReference type="EMBL" id="SDD65156.1"/>
    </source>
</evidence>
<proteinExistence type="predicted"/>
<dbReference type="EMBL" id="BJVY01000063">
    <property type="protein sequence ID" value="GEL75203.1"/>
    <property type="molecule type" value="Genomic_DNA"/>
</dbReference>
<dbReference type="EMBL" id="FNAJ01000002">
    <property type="protein sequence ID" value="SDD65156.1"/>
    <property type="molecule type" value="Genomic_DNA"/>
</dbReference>
<name>A0A511HNN1_9BACT</name>
<evidence type="ECO:0000313" key="1">
    <source>
        <dbReference type="EMBL" id="GEL75203.1"/>
    </source>
</evidence>
<protein>
    <submittedName>
        <fullName evidence="1">Uncharacterized protein</fullName>
    </submittedName>
</protein>
<dbReference type="AlphaFoldDB" id="A0A511HNN1"/>
<sequence length="154" mass="15365">MSGGPRFYDSGSYIAPKFSSISVLTAGGAGDNVAVVGASIDRMGFGSSAVAVTYSATLAAAATLSITVQREQSDDGTTWEAATTVLPAQVVATGPGGGGTVRGEVKLRESYETAARFVRYSVTPNLSASATDTASVACTVVLGGAFNGTSLPLS</sequence>
<evidence type="ECO:0000313" key="3">
    <source>
        <dbReference type="Proteomes" id="UP000198717"/>
    </source>
</evidence>
<keyword evidence="3" id="KW-1185">Reference proteome</keyword>
<reference evidence="1 4" key="2">
    <citation type="submission" date="2019-07" db="EMBL/GenBank/DDBJ databases">
        <title>Whole genome shotgun sequence of Myxococcus virescens NBRC 100334.</title>
        <authorList>
            <person name="Hosoyama A."/>
            <person name="Uohara A."/>
            <person name="Ohji S."/>
            <person name="Ichikawa N."/>
        </authorList>
    </citation>
    <scope>NUCLEOTIDE SEQUENCE [LARGE SCALE GENOMIC DNA]</scope>
    <source>
        <strain evidence="1 4">NBRC 100334</strain>
    </source>
</reference>
<evidence type="ECO:0000313" key="4">
    <source>
        <dbReference type="Proteomes" id="UP000321224"/>
    </source>
</evidence>
<dbReference type="Proteomes" id="UP000321224">
    <property type="component" value="Unassembled WGS sequence"/>
</dbReference>
<accession>A0A511HNN1</accession>
<gene>
    <name evidence="1" type="ORF">MVI01_69870</name>
    <name evidence="2" type="ORF">SAMN04488504_102128</name>
</gene>
<dbReference type="Proteomes" id="UP000198717">
    <property type="component" value="Unassembled WGS sequence"/>
</dbReference>
<reference evidence="2 3" key="1">
    <citation type="submission" date="2016-10" db="EMBL/GenBank/DDBJ databases">
        <authorList>
            <person name="Varghese N."/>
            <person name="Submissions S."/>
        </authorList>
    </citation>
    <scope>NUCLEOTIDE SEQUENCE [LARGE SCALE GENOMIC DNA]</scope>
    <source>
        <strain evidence="2 3">DSM 2260</strain>
    </source>
</reference>
<comment type="caution">
    <text evidence="1">The sequence shown here is derived from an EMBL/GenBank/DDBJ whole genome shotgun (WGS) entry which is preliminary data.</text>
</comment>
<organism evidence="1 4">
    <name type="scientific">Myxococcus virescens</name>
    <dbReference type="NCBI Taxonomy" id="83456"/>
    <lineage>
        <taxon>Bacteria</taxon>
        <taxon>Pseudomonadati</taxon>
        <taxon>Myxococcota</taxon>
        <taxon>Myxococcia</taxon>
        <taxon>Myxococcales</taxon>
        <taxon>Cystobacterineae</taxon>
        <taxon>Myxococcaceae</taxon>
        <taxon>Myxococcus</taxon>
    </lineage>
</organism>
<dbReference type="RefSeq" id="WP_090487421.1">
    <property type="nucleotide sequence ID" value="NZ_BJVY01000063.1"/>
</dbReference>